<feature type="coiled-coil region" evidence="1">
    <location>
        <begin position="17"/>
        <end position="83"/>
    </location>
</feature>
<gene>
    <name evidence="2" type="ORF">RFI_35110</name>
</gene>
<organism evidence="2 3">
    <name type="scientific">Reticulomyxa filosa</name>
    <dbReference type="NCBI Taxonomy" id="46433"/>
    <lineage>
        <taxon>Eukaryota</taxon>
        <taxon>Sar</taxon>
        <taxon>Rhizaria</taxon>
        <taxon>Retaria</taxon>
        <taxon>Foraminifera</taxon>
        <taxon>Monothalamids</taxon>
        <taxon>Reticulomyxidae</taxon>
        <taxon>Reticulomyxa</taxon>
    </lineage>
</organism>
<dbReference type="Proteomes" id="UP000023152">
    <property type="component" value="Unassembled WGS sequence"/>
</dbReference>
<keyword evidence="1" id="KW-0175">Coiled coil</keyword>
<sequence length="89" mass="10888">MKEHDLKLLTKDNALLNELYEEEKIKYEAELLTLEKLKQEMVEKEVEFELHTHVNKRYLVELRKSPEEMVENEEDKRKELKEQLDKCIK</sequence>
<name>X6LLU0_RETFI</name>
<dbReference type="EMBL" id="ASPP01036063">
    <property type="protein sequence ID" value="ETO02326.1"/>
    <property type="molecule type" value="Genomic_DNA"/>
</dbReference>
<accession>X6LLU0</accession>
<reference evidence="2 3" key="1">
    <citation type="journal article" date="2013" name="Curr. Biol.">
        <title>The Genome of the Foraminiferan Reticulomyxa filosa.</title>
        <authorList>
            <person name="Glockner G."/>
            <person name="Hulsmann N."/>
            <person name="Schleicher M."/>
            <person name="Noegel A.A."/>
            <person name="Eichinger L."/>
            <person name="Gallinger C."/>
            <person name="Pawlowski J."/>
            <person name="Sierra R."/>
            <person name="Euteneuer U."/>
            <person name="Pillet L."/>
            <person name="Moustafa A."/>
            <person name="Platzer M."/>
            <person name="Groth M."/>
            <person name="Szafranski K."/>
            <person name="Schliwa M."/>
        </authorList>
    </citation>
    <scope>NUCLEOTIDE SEQUENCE [LARGE SCALE GENOMIC DNA]</scope>
</reference>
<evidence type="ECO:0000256" key="1">
    <source>
        <dbReference type="SAM" id="Coils"/>
    </source>
</evidence>
<evidence type="ECO:0000313" key="3">
    <source>
        <dbReference type="Proteomes" id="UP000023152"/>
    </source>
</evidence>
<keyword evidence="3" id="KW-1185">Reference proteome</keyword>
<comment type="caution">
    <text evidence="2">The sequence shown here is derived from an EMBL/GenBank/DDBJ whole genome shotgun (WGS) entry which is preliminary data.</text>
</comment>
<protein>
    <submittedName>
        <fullName evidence="2">Uncharacterized protein</fullName>
    </submittedName>
</protein>
<evidence type="ECO:0000313" key="2">
    <source>
        <dbReference type="EMBL" id="ETO02326.1"/>
    </source>
</evidence>
<dbReference type="AlphaFoldDB" id="X6LLU0"/>
<proteinExistence type="predicted"/>